<keyword evidence="2" id="KW-1185">Reference proteome</keyword>
<sequence length="131" mass="14258">MPREVVLARPHPFIRKPMTELLTKIGFAPVAGKSSGRPAGVIVSSSVTSEAGSFEDVLKLVKNTWDDVPLVVATLLKPDMAIKSLGKDLAEVFPGKRVGFPSESRAPDILLVGLDDLRSPQTERVFQAFFR</sequence>
<dbReference type="EMBL" id="APAT01000023">
    <property type="protein sequence ID" value="EMP54387.1"/>
    <property type="molecule type" value="Genomic_DNA"/>
</dbReference>
<dbReference type="PATRIC" id="fig|1288826.3.peg.3092"/>
<comment type="caution">
    <text evidence="1">The sequence shown here is derived from an EMBL/GenBank/DDBJ whole genome shotgun (WGS) entry which is preliminary data.</text>
</comment>
<name>M7D9Q0_9GAMM</name>
<protein>
    <submittedName>
        <fullName evidence="1">Uncharacterized protein</fullName>
    </submittedName>
</protein>
<organism evidence="1 2">
    <name type="scientific">Marinobacter santoriniensis NKSG1</name>
    <dbReference type="NCBI Taxonomy" id="1288826"/>
    <lineage>
        <taxon>Bacteria</taxon>
        <taxon>Pseudomonadati</taxon>
        <taxon>Pseudomonadota</taxon>
        <taxon>Gammaproteobacteria</taxon>
        <taxon>Pseudomonadales</taxon>
        <taxon>Marinobacteraceae</taxon>
        <taxon>Marinobacter</taxon>
    </lineage>
</organism>
<dbReference type="AlphaFoldDB" id="M7D9Q0"/>
<dbReference type="OrthoDB" id="9154408at2"/>
<dbReference type="STRING" id="1288826.MSNKSG1_15556"/>
<evidence type="ECO:0000313" key="1">
    <source>
        <dbReference type="EMBL" id="EMP54387.1"/>
    </source>
</evidence>
<proteinExistence type="predicted"/>
<evidence type="ECO:0000313" key="2">
    <source>
        <dbReference type="Proteomes" id="UP000011960"/>
    </source>
</evidence>
<reference evidence="1 2" key="1">
    <citation type="journal article" date="2013" name="Genome Announc.">
        <title>Genome Sequence of Hydrothermal Arsenic-Respiring Bacterium Marinobacter santoriniensis NKSG1T.</title>
        <authorList>
            <person name="Handley K.M."/>
            <person name="Upton M."/>
            <person name="Beatson S.A."/>
            <person name="Hery M."/>
            <person name="Lloyd J.R."/>
        </authorList>
    </citation>
    <scope>NUCLEOTIDE SEQUENCE [LARGE SCALE GENOMIC DNA]</scope>
    <source>
        <strain evidence="1 2">NKSG1</strain>
    </source>
</reference>
<accession>M7D9Q0</accession>
<gene>
    <name evidence="1" type="ORF">MSNKSG1_15556</name>
</gene>
<dbReference type="Proteomes" id="UP000011960">
    <property type="component" value="Unassembled WGS sequence"/>
</dbReference>